<dbReference type="Proteomes" id="UP000738431">
    <property type="component" value="Chromosome"/>
</dbReference>
<accession>A0ABZ1C6H2</accession>
<keyword evidence="1" id="KW-0472">Membrane</keyword>
<evidence type="ECO:0000256" key="1">
    <source>
        <dbReference type="SAM" id="Phobius"/>
    </source>
</evidence>
<keyword evidence="1" id="KW-1133">Transmembrane helix</keyword>
<keyword evidence="1" id="KW-0812">Transmembrane</keyword>
<keyword evidence="3" id="KW-1185">Reference proteome</keyword>
<feature type="transmembrane region" description="Helical" evidence="1">
    <location>
        <begin position="90"/>
        <end position="110"/>
    </location>
</feature>
<feature type="transmembrane region" description="Helical" evidence="1">
    <location>
        <begin position="156"/>
        <end position="174"/>
    </location>
</feature>
<feature type="transmembrane region" description="Helical" evidence="1">
    <location>
        <begin position="119"/>
        <end position="136"/>
    </location>
</feature>
<evidence type="ECO:0000313" key="3">
    <source>
        <dbReference type="Proteomes" id="UP000738431"/>
    </source>
</evidence>
<name>A0ABZ1C6H2_9BACT</name>
<dbReference type="RefSeq" id="WP_221029597.1">
    <property type="nucleotide sequence ID" value="NZ_CP139781.1"/>
</dbReference>
<dbReference type="EMBL" id="CP139781">
    <property type="protein sequence ID" value="WRQ86988.1"/>
    <property type="molecule type" value="Genomic_DNA"/>
</dbReference>
<proteinExistence type="predicted"/>
<gene>
    <name evidence="2" type="ORF">K1X11_019410</name>
</gene>
<protein>
    <submittedName>
        <fullName evidence="2">Uncharacterized protein</fullName>
    </submittedName>
</protein>
<reference evidence="2 3" key="1">
    <citation type="submission" date="2023-12" db="EMBL/GenBank/DDBJ databases">
        <title>Description of an unclassified Opitutus bacterium of Verrucomicrobiota.</title>
        <authorList>
            <person name="Zhang D.-F."/>
        </authorList>
    </citation>
    <scope>NUCLEOTIDE SEQUENCE [LARGE SCALE GENOMIC DNA]</scope>
    <source>
        <strain evidence="2 3">WL0086</strain>
    </source>
</reference>
<organism evidence="2 3">
    <name type="scientific">Actomonas aquatica</name>
    <dbReference type="NCBI Taxonomy" id="2866162"/>
    <lineage>
        <taxon>Bacteria</taxon>
        <taxon>Pseudomonadati</taxon>
        <taxon>Verrucomicrobiota</taxon>
        <taxon>Opitutia</taxon>
        <taxon>Opitutales</taxon>
        <taxon>Opitutaceae</taxon>
        <taxon>Actomonas</taxon>
    </lineage>
</organism>
<sequence>MKSVLLGSFLAALAFFIWGAVFYTVLGVPGSVLKSTPSDVGPALLASFPENGTYFVPAMGNIEEAQELMTRGPVATVHIQREGLTPMDPMLMVGGFLHGWGYALLLAFLLKQICKKSGYGARVGFVTLVGLTAAFATRISDTIWWHKSMDWQLSELAYLTIGSIVIGLVLAKFIKSPVTSTRA</sequence>
<evidence type="ECO:0000313" key="2">
    <source>
        <dbReference type="EMBL" id="WRQ86988.1"/>
    </source>
</evidence>